<evidence type="ECO:0000313" key="4">
    <source>
        <dbReference type="EMBL" id="KKL77140.1"/>
    </source>
</evidence>
<reference evidence="4" key="1">
    <citation type="journal article" date="2015" name="Nature">
        <title>Complex archaea that bridge the gap between prokaryotes and eukaryotes.</title>
        <authorList>
            <person name="Spang A."/>
            <person name="Saw J.H."/>
            <person name="Jorgensen S.L."/>
            <person name="Zaremba-Niedzwiedzka K."/>
            <person name="Martijn J."/>
            <person name="Lind A.E."/>
            <person name="van Eijk R."/>
            <person name="Schleper C."/>
            <person name="Guy L."/>
            <person name="Ettema T.J."/>
        </authorList>
    </citation>
    <scope>NUCLEOTIDE SEQUENCE</scope>
</reference>
<accession>A0A0F9H672</accession>
<dbReference type="GO" id="GO:0032259">
    <property type="term" value="P:methylation"/>
    <property type="evidence" value="ECO:0007669"/>
    <property type="project" value="UniProtKB-KW"/>
</dbReference>
<evidence type="ECO:0000259" key="3">
    <source>
        <dbReference type="Pfam" id="PF05175"/>
    </source>
</evidence>
<sequence length="113" mass="12507">MVDKDFVAVEHAKANAARHGLGNCQAYLSNAFSHVPDIRFDNIVSNLPANVGREMLYIILSGARDHLVPGGRLVVVTIVGLRKYIKRNFLEVFGNYEKVKQGKTYAVALAVKH</sequence>
<keyword evidence="2" id="KW-0808">Transferase</keyword>
<dbReference type="CDD" id="cd02440">
    <property type="entry name" value="AdoMet_MTases"/>
    <property type="match status" value="1"/>
</dbReference>
<dbReference type="GO" id="GO:0008757">
    <property type="term" value="F:S-adenosylmethionine-dependent methyltransferase activity"/>
    <property type="evidence" value="ECO:0007669"/>
    <property type="project" value="InterPro"/>
</dbReference>
<dbReference type="PANTHER" id="PTHR47816:SF4">
    <property type="entry name" value="RIBOSOMAL RNA SMALL SUBUNIT METHYLTRANSFERASE C"/>
    <property type="match status" value="1"/>
</dbReference>
<protein>
    <recommendedName>
        <fullName evidence="3">Methyltransferase small domain-containing protein</fullName>
    </recommendedName>
</protein>
<feature type="domain" description="Methyltransferase small" evidence="3">
    <location>
        <begin position="1"/>
        <end position="107"/>
    </location>
</feature>
<comment type="caution">
    <text evidence="4">The sequence shown here is derived from an EMBL/GenBank/DDBJ whole genome shotgun (WGS) entry which is preliminary data.</text>
</comment>
<name>A0A0F9H672_9ZZZZ</name>
<feature type="non-terminal residue" evidence="4">
    <location>
        <position position="1"/>
    </location>
</feature>
<keyword evidence="1" id="KW-0489">Methyltransferase</keyword>
<evidence type="ECO:0000256" key="2">
    <source>
        <dbReference type="ARBA" id="ARBA00022679"/>
    </source>
</evidence>
<dbReference type="InterPro" id="IPR007848">
    <property type="entry name" value="Small_mtfrase_dom"/>
</dbReference>
<dbReference type="Gene3D" id="3.40.50.150">
    <property type="entry name" value="Vaccinia Virus protein VP39"/>
    <property type="match status" value="1"/>
</dbReference>
<organism evidence="4">
    <name type="scientific">marine sediment metagenome</name>
    <dbReference type="NCBI Taxonomy" id="412755"/>
    <lineage>
        <taxon>unclassified sequences</taxon>
        <taxon>metagenomes</taxon>
        <taxon>ecological metagenomes</taxon>
    </lineage>
</organism>
<evidence type="ECO:0000256" key="1">
    <source>
        <dbReference type="ARBA" id="ARBA00022603"/>
    </source>
</evidence>
<dbReference type="InterPro" id="IPR029063">
    <property type="entry name" value="SAM-dependent_MTases_sf"/>
</dbReference>
<dbReference type="InterPro" id="IPR046977">
    <property type="entry name" value="RsmC/RlmG"/>
</dbReference>
<proteinExistence type="predicted"/>
<gene>
    <name evidence="4" type="ORF">LCGC14_2037850</name>
</gene>
<dbReference type="Pfam" id="PF05175">
    <property type="entry name" value="MTS"/>
    <property type="match status" value="1"/>
</dbReference>
<dbReference type="AlphaFoldDB" id="A0A0F9H672"/>
<dbReference type="PANTHER" id="PTHR47816">
    <property type="entry name" value="RIBOSOMAL RNA SMALL SUBUNIT METHYLTRANSFERASE C"/>
    <property type="match status" value="1"/>
</dbReference>
<dbReference type="SUPFAM" id="SSF53335">
    <property type="entry name" value="S-adenosyl-L-methionine-dependent methyltransferases"/>
    <property type="match status" value="1"/>
</dbReference>
<dbReference type="EMBL" id="LAZR01023837">
    <property type="protein sequence ID" value="KKL77140.1"/>
    <property type="molecule type" value="Genomic_DNA"/>
</dbReference>